<feature type="non-terminal residue" evidence="4">
    <location>
        <position position="1"/>
    </location>
</feature>
<dbReference type="Gene3D" id="3.30.590.10">
    <property type="entry name" value="Glutamine synthetase/guanido kinase, catalytic domain"/>
    <property type="match status" value="1"/>
</dbReference>
<dbReference type="SUPFAM" id="SSF55931">
    <property type="entry name" value="Glutamine synthetase/guanido kinase"/>
    <property type="match status" value="1"/>
</dbReference>
<dbReference type="InterPro" id="IPR008146">
    <property type="entry name" value="Gln_synth_cat_dom"/>
</dbReference>
<accession>X0UFK7</accession>
<feature type="domain" description="GS catalytic" evidence="3">
    <location>
        <begin position="1"/>
        <end position="156"/>
    </location>
</feature>
<sequence>RPEFALRLVPGYEAPINLAYSSRNRSASVRIPMYSPSPKAKRIEVRFPDPSCNGYLAFAAMLMAGLDGIQNKIDPGDPLDKDIYGLSPEELANVPSAATSLTEALDALRDDHAFLLQGDVFTQDVIDTWINYKMENEVKELNLRPTPHEFALYFDC</sequence>
<evidence type="ECO:0000256" key="1">
    <source>
        <dbReference type="ARBA" id="ARBA00001946"/>
    </source>
</evidence>
<dbReference type="PANTHER" id="PTHR43407:SF1">
    <property type="entry name" value="LENGSIN"/>
    <property type="match status" value="1"/>
</dbReference>
<name>X0UFK7_9ZZZZ</name>
<comment type="similarity">
    <text evidence="2">Belongs to the glutamine synthetase family.</text>
</comment>
<evidence type="ECO:0000256" key="2">
    <source>
        <dbReference type="ARBA" id="ARBA00009897"/>
    </source>
</evidence>
<comment type="cofactor">
    <cofactor evidence="1">
        <name>Mg(2+)</name>
        <dbReference type="ChEBI" id="CHEBI:18420"/>
    </cofactor>
</comment>
<evidence type="ECO:0000313" key="4">
    <source>
        <dbReference type="EMBL" id="GAF99187.1"/>
    </source>
</evidence>
<dbReference type="GO" id="GO:0004356">
    <property type="term" value="F:glutamine synthetase activity"/>
    <property type="evidence" value="ECO:0007669"/>
    <property type="project" value="InterPro"/>
</dbReference>
<proteinExistence type="inferred from homology"/>
<dbReference type="GO" id="GO:0016020">
    <property type="term" value="C:membrane"/>
    <property type="evidence" value="ECO:0007669"/>
    <property type="project" value="TreeGrafter"/>
</dbReference>
<comment type="caution">
    <text evidence="4">The sequence shown here is derived from an EMBL/GenBank/DDBJ whole genome shotgun (WGS) entry which is preliminary data.</text>
</comment>
<dbReference type="EMBL" id="BARS01011082">
    <property type="protein sequence ID" value="GAF99187.1"/>
    <property type="molecule type" value="Genomic_DNA"/>
</dbReference>
<evidence type="ECO:0000259" key="3">
    <source>
        <dbReference type="PROSITE" id="PS51987"/>
    </source>
</evidence>
<dbReference type="GO" id="GO:0006542">
    <property type="term" value="P:glutamine biosynthetic process"/>
    <property type="evidence" value="ECO:0007669"/>
    <property type="project" value="TreeGrafter"/>
</dbReference>
<protein>
    <recommendedName>
        <fullName evidence="3">GS catalytic domain-containing protein</fullName>
    </recommendedName>
</protein>
<dbReference type="InterPro" id="IPR001637">
    <property type="entry name" value="Gln_synth_I_adenylation_site"/>
</dbReference>
<gene>
    <name evidence="4" type="ORF">S01H1_20294</name>
</gene>
<dbReference type="AlphaFoldDB" id="X0UFK7"/>
<organism evidence="4">
    <name type="scientific">marine sediment metagenome</name>
    <dbReference type="NCBI Taxonomy" id="412755"/>
    <lineage>
        <taxon>unclassified sequences</taxon>
        <taxon>metagenomes</taxon>
        <taxon>ecological metagenomes</taxon>
    </lineage>
</organism>
<dbReference type="Pfam" id="PF00120">
    <property type="entry name" value="Gln-synt_C"/>
    <property type="match status" value="1"/>
</dbReference>
<dbReference type="PANTHER" id="PTHR43407">
    <property type="entry name" value="GLUTAMINE SYNTHETASE"/>
    <property type="match status" value="1"/>
</dbReference>
<dbReference type="PROSITE" id="PS00182">
    <property type="entry name" value="GLNA_ADENYLATION"/>
    <property type="match status" value="1"/>
</dbReference>
<dbReference type="PROSITE" id="PS51987">
    <property type="entry name" value="GS_CATALYTIC"/>
    <property type="match status" value="1"/>
</dbReference>
<reference evidence="4" key="1">
    <citation type="journal article" date="2014" name="Front. Microbiol.">
        <title>High frequency of phylogenetically diverse reductive dehalogenase-homologous genes in deep subseafloor sedimentary metagenomes.</title>
        <authorList>
            <person name="Kawai M."/>
            <person name="Futagami T."/>
            <person name="Toyoda A."/>
            <person name="Takaki Y."/>
            <person name="Nishi S."/>
            <person name="Hori S."/>
            <person name="Arai W."/>
            <person name="Tsubouchi T."/>
            <person name="Morono Y."/>
            <person name="Uchiyama I."/>
            <person name="Ito T."/>
            <person name="Fujiyama A."/>
            <person name="Inagaki F."/>
            <person name="Takami H."/>
        </authorList>
    </citation>
    <scope>NUCLEOTIDE SEQUENCE</scope>
    <source>
        <strain evidence="4">Expedition CK06-06</strain>
    </source>
</reference>
<dbReference type="InterPro" id="IPR014746">
    <property type="entry name" value="Gln_synth/guanido_kin_cat_dom"/>
</dbReference>
<dbReference type="GO" id="GO:0019740">
    <property type="term" value="P:nitrogen utilization"/>
    <property type="evidence" value="ECO:0007669"/>
    <property type="project" value="TreeGrafter"/>
</dbReference>
<dbReference type="GO" id="GO:0005737">
    <property type="term" value="C:cytoplasm"/>
    <property type="evidence" value="ECO:0007669"/>
    <property type="project" value="TreeGrafter"/>
</dbReference>